<dbReference type="EMBL" id="LXQD01000306">
    <property type="protein sequence ID" value="RCJ26991.1"/>
    <property type="molecule type" value="Genomic_DNA"/>
</dbReference>
<keyword evidence="2" id="KW-1185">Reference proteome</keyword>
<name>A0A367QTG9_9NOSO</name>
<gene>
    <name evidence="1" type="ORF">A6770_02140</name>
</gene>
<organism evidence="1 2">
    <name type="scientific">Nostoc minutum NIES-26</name>
    <dbReference type="NCBI Taxonomy" id="1844469"/>
    <lineage>
        <taxon>Bacteria</taxon>
        <taxon>Bacillati</taxon>
        <taxon>Cyanobacteriota</taxon>
        <taxon>Cyanophyceae</taxon>
        <taxon>Nostocales</taxon>
        <taxon>Nostocaceae</taxon>
        <taxon>Nostoc</taxon>
    </lineage>
</organism>
<dbReference type="AlphaFoldDB" id="A0A367QTG9"/>
<comment type="caution">
    <text evidence="1">The sequence shown here is derived from an EMBL/GenBank/DDBJ whole genome shotgun (WGS) entry which is preliminary data.</text>
</comment>
<dbReference type="Proteomes" id="UP000252107">
    <property type="component" value="Unassembled WGS sequence"/>
</dbReference>
<evidence type="ECO:0000313" key="1">
    <source>
        <dbReference type="EMBL" id="RCJ26991.1"/>
    </source>
</evidence>
<evidence type="ECO:0000313" key="2">
    <source>
        <dbReference type="Proteomes" id="UP000252107"/>
    </source>
</evidence>
<proteinExistence type="predicted"/>
<reference evidence="1" key="1">
    <citation type="submission" date="2016-04" db="EMBL/GenBank/DDBJ databases">
        <authorList>
            <person name="Tabuchi Yagui T.R."/>
        </authorList>
    </citation>
    <scope>NUCLEOTIDE SEQUENCE [LARGE SCALE GENOMIC DNA]</scope>
    <source>
        <strain evidence="1">NIES-26</strain>
    </source>
</reference>
<sequence length="296" mass="33565">MLTSVKVLLTSIIDYAGLFPPAKLGIQAAMVNYANYQRTPYRWMLNHFVLPVSRLEEFANFVPTLDLKQWSLSLIISEHWESEIEVVRSSQRSLQLLHSKNQIAVTSLEFPVLSPIEIEKVIPYLPDQVEAFFEIPLNVDLQPYLAVLKHTKAAAKIRTGGITLEAFPSITQLSLHILAFAEAQVSFKATAGLHHPLLGNYYVTYEPDSPSTLMHGFLNVAVMAALVYWQKVTAQEALEVLQSASNIFHFTDDAITWRDYHLNIAEIEQARQQFFRSFGSCSFQEPVDNLQELKLL</sequence>
<accession>A0A367QTG9</accession>
<protein>
    <submittedName>
        <fullName evidence="1">Uncharacterized protein</fullName>
    </submittedName>
</protein>